<dbReference type="EMBL" id="CP002659">
    <property type="protein sequence ID" value="AEC02237.1"/>
    <property type="molecule type" value="Genomic_DNA"/>
</dbReference>
<protein>
    <submittedName>
        <fullName evidence="2">Uncharacterized protein</fullName>
    </submittedName>
</protein>
<dbReference type="HOGENOM" id="CLU_2556500_0_0_12"/>
<evidence type="ECO:0000313" key="2">
    <source>
        <dbReference type="EMBL" id="AEC02237.1"/>
    </source>
</evidence>
<dbReference type="Proteomes" id="UP000007939">
    <property type="component" value="Chromosome"/>
</dbReference>
<reference evidence="3" key="1">
    <citation type="submission" date="2011-04" db="EMBL/GenBank/DDBJ databases">
        <title>The complete genome of Spirochaeta coccoides DSM 17374.</title>
        <authorList>
            <person name="Lucas S."/>
            <person name="Copeland A."/>
            <person name="Lapidus A."/>
            <person name="Bruce D."/>
            <person name="Goodwin L."/>
            <person name="Pitluck S."/>
            <person name="Peters L."/>
            <person name="Kyrpides N."/>
            <person name="Mavromatis K."/>
            <person name="Pagani I."/>
            <person name="Ivanova N."/>
            <person name="Ovchinnikova G."/>
            <person name="Lu M."/>
            <person name="Detter J.C."/>
            <person name="Tapia R."/>
            <person name="Han C."/>
            <person name="Land M."/>
            <person name="Hauser L."/>
            <person name="Markowitz V."/>
            <person name="Cheng J.-F."/>
            <person name="Hugenholtz P."/>
            <person name="Woyke T."/>
            <person name="Wu D."/>
            <person name="Spring S."/>
            <person name="Schroeder M."/>
            <person name="Brambilla E."/>
            <person name="Klenk H.-P."/>
            <person name="Eisen J.A."/>
        </authorList>
    </citation>
    <scope>NUCLEOTIDE SEQUENCE [LARGE SCALE GENOMIC DNA]</scope>
    <source>
        <strain evidence="3">ATCC BAA-1237 / DSM 17374 / SPN1</strain>
    </source>
</reference>
<evidence type="ECO:0000256" key="1">
    <source>
        <dbReference type="SAM" id="MobiDB-lite"/>
    </source>
</evidence>
<sequence>MFPLAPPSPPSLVPARERLSLNSVRPESVIVESAMRTPVTEAISSRKKGSSGWMNVVTRAARRMAEQPKTQKSSMLRHNGGE</sequence>
<feature type="region of interest" description="Disordered" evidence="1">
    <location>
        <begin position="62"/>
        <end position="82"/>
    </location>
</feature>
<evidence type="ECO:0000313" key="3">
    <source>
        <dbReference type="Proteomes" id="UP000007939"/>
    </source>
</evidence>
<organism evidence="2 3">
    <name type="scientific">Parasphaerochaeta coccoides (strain ATCC BAA-1237 / DSM 17374 / SPN1)</name>
    <name type="common">Sphaerochaeta coccoides</name>
    <dbReference type="NCBI Taxonomy" id="760011"/>
    <lineage>
        <taxon>Bacteria</taxon>
        <taxon>Pseudomonadati</taxon>
        <taxon>Spirochaetota</taxon>
        <taxon>Spirochaetia</taxon>
        <taxon>Spirochaetales</taxon>
        <taxon>Sphaerochaetaceae</taxon>
        <taxon>Parasphaerochaeta</taxon>
    </lineage>
</organism>
<gene>
    <name evidence="2" type="ordered locus">Spico_1015</name>
</gene>
<reference evidence="2 3" key="2">
    <citation type="journal article" date="2012" name="Stand. Genomic Sci.">
        <title>Complete genome sequence of the termite hindgut bacterium Spirochaeta coccoides type strain (SPN1(T)), reclassification in the genus Sphaerochaeta as Sphaerochaeta coccoides comb. nov. and emendations of the family Spirochaetaceae and the genus Sphaerochaeta.</title>
        <authorList>
            <person name="Abt B."/>
            <person name="Han C."/>
            <person name="Scheuner C."/>
            <person name="Lu M."/>
            <person name="Lapidus A."/>
            <person name="Nolan M."/>
            <person name="Lucas S."/>
            <person name="Hammon N."/>
            <person name="Deshpande S."/>
            <person name="Cheng J.F."/>
            <person name="Tapia R."/>
            <person name="Goodwin L.A."/>
            <person name="Pitluck S."/>
            <person name="Liolios K."/>
            <person name="Pagani I."/>
            <person name="Ivanova N."/>
            <person name="Mavromatis K."/>
            <person name="Mikhailova N."/>
            <person name="Huntemann M."/>
            <person name="Pati A."/>
            <person name="Chen A."/>
            <person name="Palaniappan K."/>
            <person name="Land M."/>
            <person name="Hauser L."/>
            <person name="Brambilla E.M."/>
            <person name="Rohde M."/>
            <person name="Spring S."/>
            <person name="Gronow S."/>
            <person name="Goker M."/>
            <person name="Woyke T."/>
            <person name="Bristow J."/>
            <person name="Eisen J.A."/>
            <person name="Markowitz V."/>
            <person name="Hugenholtz P."/>
            <person name="Kyrpides N.C."/>
            <person name="Klenk H.P."/>
            <person name="Detter J.C."/>
        </authorList>
    </citation>
    <scope>NUCLEOTIDE SEQUENCE [LARGE SCALE GENOMIC DNA]</scope>
    <source>
        <strain evidence="3">ATCC BAA-1237 / DSM 17374 / SPN1</strain>
    </source>
</reference>
<name>F4GJH2_PARC1</name>
<dbReference type="KEGG" id="scc:Spico_1015"/>
<dbReference type="AlphaFoldDB" id="F4GJH2"/>
<proteinExistence type="predicted"/>
<keyword evidence="3" id="KW-1185">Reference proteome</keyword>
<accession>F4GJH2</accession>